<gene>
    <name evidence="5" type="ORF">ARMOST_04724</name>
</gene>
<feature type="compositionally biased region" description="Polar residues" evidence="3">
    <location>
        <begin position="1"/>
        <end position="10"/>
    </location>
</feature>
<reference evidence="6" key="1">
    <citation type="journal article" date="2017" name="Nat. Ecol. Evol.">
        <title>Genome expansion and lineage-specific genetic innovations in the forest pathogenic fungi Armillaria.</title>
        <authorList>
            <person name="Sipos G."/>
            <person name="Prasanna A.N."/>
            <person name="Walter M.C."/>
            <person name="O'Connor E."/>
            <person name="Balint B."/>
            <person name="Krizsan K."/>
            <person name="Kiss B."/>
            <person name="Hess J."/>
            <person name="Varga T."/>
            <person name="Slot J."/>
            <person name="Riley R."/>
            <person name="Boka B."/>
            <person name="Rigling D."/>
            <person name="Barry K."/>
            <person name="Lee J."/>
            <person name="Mihaltcheva S."/>
            <person name="LaButti K."/>
            <person name="Lipzen A."/>
            <person name="Waldron R."/>
            <person name="Moloney N.M."/>
            <person name="Sperisen C."/>
            <person name="Kredics L."/>
            <person name="Vagvoelgyi C."/>
            <person name="Patrignani A."/>
            <person name="Fitzpatrick D."/>
            <person name="Nagy I."/>
            <person name="Doyle S."/>
            <person name="Anderson J.B."/>
            <person name="Grigoriev I.V."/>
            <person name="Gueldener U."/>
            <person name="Muensterkoetter M."/>
            <person name="Nagy L.G."/>
        </authorList>
    </citation>
    <scope>NUCLEOTIDE SEQUENCE [LARGE SCALE GENOMIC DNA]</scope>
    <source>
        <strain evidence="6">C18/9</strain>
    </source>
</reference>
<evidence type="ECO:0000256" key="2">
    <source>
        <dbReference type="ARBA" id="ARBA00022705"/>
    </source>
</evidence>
<dbReference type="AlphaFoldDB" id="A0A284QYC4"/>
<dbReference type="OrthoDB" id="1926878at2759"/>
<dbReference type="GO" id="GO:0033314">
    <property type="term" value="P:mitotic DNA replication checkpoint signaling"/>
    <property type="evidence" value="ECO:0007669"/>
    <property type="project" value="TreeGrafter"/>
</dbReference>
<evidence type="ECO:0000256" key="3">
    <source>
        <dbReference type="SAM" id="MobiDB-lite"/>
    </source>
</evidence>
<dbReference type="GO" id="GO:0006270">
    <property type="term" value="P:DNA replication initiation"/>
    <property type="evidence" value="ECO:0007669"/>
    <property type="project" value="TreeGrafter"/>
</dbReference>
<evidence type="ECO:0000313" key="6">
    <source>
        <dbReference type="Proteomes" id="UP000219338"/>
    </source>
</evidence>
<dbReference type="PANTHER" id="PTHR10763">
    <property type="entry name" value="CELL DIVISION CONTROL PROTEIN 6-RELATED"/>
    <property type="match status" value="1"/>
</dbReference>
<feature type="region of interest" description="Disordered" evidence="3">
    <location>
        <begin position="1"/>
        <end position="56"/>
    </location>
</feature>
<dbReference type="SUPFAM" id="SSF52540">
    <property type="entry name" value="P-loop containing nucleoside triphosphate hydrolases"/>
    <property type="match status" value="1"/>
</dbReference>
<dbReference type="STRING" id="47428.A0A284QYC4"/>
<dbReference type="Proteomes" id="UP000219338">
    <property type="component" value="Unassembled WGS sequence"/>
</dbReference>
<dbReference type="SMART" id="SM00382">
    <property type="entry name" value="AAA"/>
    <property type="match status" value="1"/>
</dbReference>
<accession>A0A284QYC4</accession>
<feature type="region of interest" description="Disordered" evidence="3">
    <location>
        <begin position="468"/>
        <end position="490"/>
    </location>
</feature>
<dbReference type="Pfam" id="PF13401">
    <property type="entry name" value="AAA_22"/>
    <property type="match status" value="1"/>
</dbReference>
<dbReference type="OMA" id="TKLCKQD"/>
<dbReference type="InterPro" id="IPR003593">
    <property type="entry name" value="AAA+_ATPase"/>
</dbReference>
<feature type="compositionally biased region" description="Basic and acidic residues" evidence="3">
    <location>
        <begin position="617"/>
        <end position="630"/>
    </location>
</feature>
<evidence type="ECO:0000256" key="1">
    <source>
        <dbReference type="ARBA" id="ARBA00006184"/>
    </source>
</evidence>
<proteinExistence type="inferred from homology"/>
<keyword evidence="2" id="KW-0235">DNA replication</keyword>
<sequence>MQTPRSTQLSILGKRTHRGELSSPSNCQQLQTPDPTPNPKRPKTTITILDGDGNKENIPPYLIRAVNGDSSSPISARAARALRRTSTEAGIASPRRRPLPQRRASTSSLIPPSTPTTAVGHLTISTPPPTPPSLLPIHARARTLLRPASDCTGDMPGREKERSVIRNFITISDNGDQITSLYISGSPGTGKTALVNALIQSLGSDLNGTKIITINCMALENVEALWERLSEEFQGPCKRKQSRRTAKGKGKETVEDILSSLDSKCLLVLDELDHIATTTQSLSAVFSLPACRSSALRVIGIANTHTLTSSTASFSSSVQTLHFPPYTPAQLQLIVQARLAPLYNAEFAEEAKKLLPTAPLVLLTKKVAALTGDVRSLFEVLRGAIDAAASAGISKDGQASSNFSVTPAHVLAALKAHGPLNKTSSVSSSTASSCSSDIASKVKSLGLQARLVLLSILLSSKRMEAGLPLTMSTPSSPTKRSQSSPRLSTVSTSMETSQLHVFYSAVLRRDDNDVFVPVSRSEFGDITGMLEGFGLVSTTSVFGSKGGKRPLTRTASFTQGAQKGVVSGNVQLATGVWPEEVLRGMGIGASETSVSDDVMEEEVSAFWRQELSRLERDRKNAEAKDRRDPHFAGAMEDD</sequence>
<feature type="compositionally biased region" description="Polar residues" evidence="3">
    <location>
        <begin position="470"/>
        <end position="490"/>
    </location>
</feature>
<dbReference type="PANTHER" id="PTHR10763:SF26">
    <property type="entry name" value="CELL DIVISION CONTROL PROTEIN 6 HOMOLOG"/>
    <property type="match status" value="1"/>
</dbReference>
<feature type="region of interest" description="Disordered" evidence="3">
    <location>
        <begin position="68"/>
        <end position="115"/>
    </location>
</feature>
<dbReference type="GO" id="GO:0005634">
    <property type="term" value="C:nucleus"/>
    <property type="evidence" value="ECO:0007669"/>
    <property type="project" value="TreeGrafter"/>
</dbReference>
<dbReference type="InterPro" id="IPR050311">
    <property type="entry name" value="ORC1/CDC6"/>
</dbReference>
<organism evidence="5 6">
    <name type="scientific">Armillaria ostoyae</name>
    <name type="common">Armillaria root rot fungus</name>
    <dbReference type="NCBI Taxonomy" id="47428"/>
    <lineage>
        <taxon>Eukaryota</taxon>
        <taxon>Fungi</taxon>
        <taxon>Dikarya</taxon>
        <taxon>Basidiomycota</taxon>
        <taxon>Agaricomycotina</taxon>
        <taxon>Agaricomycetes</taxon>
        <taxon>Agaricomycetidae</taxon>
        <taxon>Agaricales</taxon>
        <taxon>Marasmiineae</taxon>
        <taxon>Physalacriaceae</taxon>
        <taxon>Armillaria</taxon>
    </lineage>
</organism>
<name>A0A284QYC4_ARMOS</name>
<feature type="compositionally biased region" description="Polar residues" evidence="3">
    <location>
        <begin position="22"/>
        <end position="33"/>
    </location>
</feature>
<evidence type="ECO:0000259" key="4">
    <source>
        <dbReference type="SMART" id="SM00382"/>
    </source>
</evidence>
<feature type="compositionally biased region" description="Low complexity" evidence="3">
    <location>
        <begin position="105"/>
        <end position="115"/>
    </location>
</feature>
<evidence type="ECO:0000313" key="5">
    <source>
        <dbReference type="EMBL" id="SJL01402.1"/>
    </source>
</evidence>
<protein>
    <recommendedName>
        <fullName evidence="4">AAA+ ATPase domain-containing protein</fullName>
    </recommendedName>
</protein>
<feature type="region of interest" description="Disordered" evidence="3">
    <location>
        <begin position="617"/>
        <end position="638"/>
    </location>
</feature>
<dbReference type="Gene3D" id="3.40.50.300">
    <property type="entry name" value="P-loop containing nucleotide triphosphate hydrolases"/>
    <property type="match status" value="1"/>
</dbReference>
<dbReference type="InterPro" id="IPR027417">
    <property type="entry name" value="P-loop_NTPase"/>
</dbReference>
<dbReference type="CDD" id="cd00009">
    <property type="entry name" value="AAA"/>
    <property type="match status" value="1"/>
</dbReference>
<feature type="domain" description="AAA+ ATPase" evidence="4">
    <location>
        <begin position="177"/>
        <end position="327"/>
    </location>
</feature>
<dbReference type="InterPro" id="IPR049945">
    <property type="entry name" value="AAA_22"/>
</dbReference>
<dbReference type="GO" id="GO:0003688">
    <property type="term" value="F:DNA replication origin binding"/>
    <property type="evidence" value="ECO:0007669"/>
    <property type="project" value="TreeGrafter"/>
</dbReference>
<feature type="compositionally biased region" description="Low complexity" evidence="3">
    <location>
        <begin position="70"/>
        <end position="79"/>
    </location>
</feature>
<keyword evidence="6" id="KW-1185">Reference proteome</keyword>
<dbReference type="EMBL" id="FUEG01000003">
    <property type="protein sequence ID" value="SJL01402.1"/>
    <property type="molecule type" value="Genomic_DNA"/>
</dbReference>
<comment type="similarity">
    <text evidence="1">Belongs to the CDC6/cdc18 family.</text>
</comment>
<dbReference type="GO" id="GO:0016887">
    <property type="term" value="F:ATP hydrolysis activity"/>
    <property type="evidence" value="ECO:0007669"/>
    <property type="project" value="InterPro"/>
</dbReference>